<sequence length="409" mass="45015">MALLPSRVVTISLPLNTAATINLPLSREAIIRPPLPLKEATTPLSRAIIPLNRGMPRAGHRPRPRRSSMATAREDWTDQDLRGIGHPAPPPTGMQQFGHGAPSNYAYQYSNCTGKRKALLIGINYFKQKGELKGCINDVRNLSGFLMQKHRFRREDMVILTDDQRDPRSIPTRQNILRAMAWLVNGAEPNDSLFFHFSGHGGQTRDLDGDEDDGYDEVIYPVDYKSAGHIVDDQIHDILVRPLRPGVRLTAIFDSCHSGSALDLPYIYSTKGALKEPNLAKDAGAGLLSAVSAYAKGDIGGVASSIFKFAKKATTGDEAYNKTMRTKTSPADVIMWSGSKDNQTSADASINSQATGAMSWAFMTALHQKPQQSYVELLNSIRDLLESKYSQRPQLSASHPIDTDLLFII</sequence>
<feature type="domain" description="Peptidase C14 caspase" evidence="6">
    <location>
        <begin position="115"/>
        <end position="399"/>
    </location>
</feature>
<feature type="region of interest" description="Disordered" evidence="5">
    <location>
        <begin position="53"/>
        <end position="72"/>
    </location>
</feature>
<organism evidence="7 8">
    <name type="scientific">Cephalotrichum gorgonifer</name>
    <dbReference type="NCBI Taxonomy" id="2041049"/>
    <lineage>
        <taxon>Eukaryota</taxon>
        <taxon>Fungi</taxon>
        <taxon>Dikarya</taxon>
        <taxon>Ascomycota</taxon>
        <taxon>Pezizomycotina</taxon>
        <taxon>Sordariomycetes</taxon>
        <taxon>Hypocreomycetidae</taxon>
        <taxon>Microascales</taxon>
        <taxon>Microascaceae</taxon>
        <taxon>Cephalotrichum</taxon>
    </lineage>
</organism>
<dbReference type="GO" id="GO:0006508">
    <property type="term" value="P:proteolysis"/>
    <property type="evidence" value="ECO:0007669"/>
    <property type="project" value="InterPro"/>
</dbReference>
<evidence type="ECO:0000313" key="8">
    <source>
        <dbReference type="Proteomes" id="UP001187682"/>
    </source>
</evidence>
<name>A0AAE8MZK4_9PEZI</name>
<proteinExistence type="inferred from homology"/>
<keyword evidence="4" id="KW-0865">Zymogen</keyword>
<evidence type="ECO:0000313" key="7">
    <source>
        <dbReference type="EMBL" id="SPO02067.1"/>
    </source>
</evidence>
<dbReference type="GO" id="GO:0006915">
    <property type="term" value="P:apoptotic process"/>
    <property type="evidence" value="ECO:0007669"/>
    <property type="project" value="UniProtKB-KW"/>
</dbReference>
<dbReference type="GO" id="GO:0005737">
    <property type="term" value="C:cytoplasm"/>
    <property type="evidence" value="ECO:0007669"/>
    <property type="project" value="TreeGrafter"/>
</dbReference>
<keyword evidence="2" id="KW-0053">Apoptosis</keyword>
<dbReference type="InterPro" id="IPR011600">
    <property type="entry name" value="Pept_C14_caspase"/>
</dbReference>
<dbReference type="InterPro" id="IPR029030">
    <property type="entry name" value="Caspase-like_dom_sf"/>
</dbReference>
<accession>A0AAE8MZK4</accession>
<evidence type="ECO:0000256" key="3">
    <source>
        <dbReference type="ARBA" id="ARBA00022807"/>
    </source>
</evidence>
<keyword evidence="8" id="KW-1185">Reference proteome</keyword>
<dbReference type="PANTHER" id="PTHR48104:SF30">
    <property type="entry name" value="METACASPASE-1"/>
    <property type="match status" value="1"/>
</dbReference>
<dbReference type="Pfam" id="PF00656">
    <property type="entry name" value="Peptidase_C14"/>
    <property type="match status" value="1"/>
</dbReference>
<dbReference type="InterPro" id="IPR050452">
    <property type="entry name" value="Metacaspase"/>
</dbReference>
<comment type="similarity">
    <text evidence="1">Belongs to the peptidase C14B family.</text>
</comment>
<keyword evidence="3" id="KW-0645">Protease</keyword>
<dbReference type="Proteomes" id="UP001187682">
    <property type="component" value="Unassembled WGS sequence"/>
</dbReference>
<dbReference type="EMBL" id="ONZQ02000006">
    <property type="protein sequence ID" value="SPO02067.1"/>
    <property type="molecule type" value="Genomic_DNA"/>
</dbReference>
<gene>
    <name evidence="7" type="ORF">DNG_04740</name>
</gene>
<keyword evidence="3" id="KW-0378">Hydrolase</keyword>
<reference evidence="7" key="1">
    <citation type="submission" date="2018-03" db="EMBL/GenBank/DDBJ databases">
        <authorList>
            <person name="Guldener U."/>
        </authorList>
    </citation>
    <scope>NUCLEOTIDE SEQUENCE</scope>
</reference>
<comment type="caution">
    <text evidence="7">The sequence shown here is derived from an EMBL/GenBank/DDBJ whole genome shotgun (WGS) entry which is preliminary data.</text>
</comment>
<evidence type="ECO:0000256" key="5">
    <source>
        <dbReference type="SAM" id="MobiDB-lite"/>
    </source>
</evidence>
<evidence type="ECO:0000259" key="6">
    <source>
        <dbReference type="Pfam" id="PF00656"/>
    </source>
</evidence>
<keyword evidence="3" id="KW-0788">Thiol protease</keyword>
<dbReference type="PANTHER" id="PTHR48104">
    <property type="entry name" value="METACASPASE-4"/>
    <property type="match status" value="1"/>
</dbReference>
<dbReference type="Gene3D" id="3.40.50.12660">
    <property type="match status" value="1"/>
</dbReference>
<evidence type="ECO:0000256" key="2">
    <source>
        <dbReference type="ARBA" id="ARBA00022703"/>
    </source>
</evidence>
<dbReference type="SUPFAM" id="SSF52129">
    <property type="entry name" value="Caspase-like"/>
    <property type="match status" value="1"/>
</dbReference>
<dbReference type="GO" id="GO:0004197">
    <property type="term" value="F:cysteine-type endopeptidase activity"/>
    <property type="evidence" value="ECO:0007669"/>
    <property type="project" value="InterPro"/>
</dbReference>
<evidence type="ECO:0000256" key="1">
    <source>
        <dbReference type="ARBA" id="ARBA00009005"/>
    </source>
</evidence>
<evidence type="ECO:0000256" key="4">
    <source>
        <dbReference type="ARBA" id="ARBA00023145"/>
    </source>
</evidence>
<dbReference type="AlphaFoldDB" id="A0AAE8MZK4"/>
<protein>
    <submittedName>
        <fullName evidence="7">Related to Metacaspase-1</fullName>
    </submittedName>
</protein>